<protein>
    <submittedName>
        <fullName evidence="7">Lipid A core-O-antigen ligase and related enzymes</fullName>
    </submittedName>
</protein>
<feature type="transmembrane region" description="Helical" evidence="5">
    <location>
        <begin position="259"/>
        <end position="284"/>
    </location>
</feature>
<dbReference type="Proteomes" id="UP000044098">
    <property type="component" value="Unassembled WGS sequence"/>
</dbReference>
<gene>
    <name evidence="7" type="ORF">ERS370000_04655</name>
</gene>
<evidence type="ECO:0000313" key="7">
    <source>
        <dbReference type="EMBL" id="CUJ57577.1"/>
    </source>
</evidence>
<dbReference type="PANTHER" id="PTHR37422">
    <property type="entry name" value="TEICHURONIC ACID BIOSYNTHESIS PROTEIN TUAE"/>
    <property type="match status" value="1"/>
</dbReference>
<reference evidence="7 8" key="1">
    <citation type="submission" date="2015-09" db="EMBL/GenBank/DDBJ databases">
        <authorList>
            <consortium name="Pathogen Informatics"/>
        </authorList>
    </citation>
    <scope>NUCLEOTIDE SEQUENCE [LARGE SCALE GENOMIC DNA]</scope>
    <source>
        <strain evidence="7 8">2789STDY5608625</strain>
    </source>
</reference>
<feature type="transmembrane region" description="Helical" evidence="5">
    <location>
        <begin position="48"/>
        <end position="68"/>
    </location>
</feature>
<dbReference type="EMBL" id="CYTK01000008">
    <property type="protein sequence ID" value="CUJ57577.1"/>
    <property type="molecule type" value="Genomic_DNA"/>
</dbReference>
<feature type="domain" description="O-antigen ligase-related" evidence="6">
    <location>
        <begin position="117"/>
        <end position="273"/>
    </location>
</feature>
<accession>A0AAD2J388</accession>
<evidence type="ECO:0000256" key="2">
    <source>
        <dbReference type="ARBA" id="ARBA00022692"/>
    </source>
</evidence>
<evidence type="ECO:0000256" key="5">
    <source>
        <dbReference type="SAM" id="Phobius"/>
    </source>
</evidence>
<feature type="transmembrane region" description="Helical" evidence="5">
    <location>
        <begin position="133"/>
        <end position="150"/>
    </location>
</feature>
<evidence type="ECO:0000256" key="4">
    <source>
        <dbReference type="ARBA" id="ARBA00023136"/>
    </source>
</evidence>
<dbReference type="Pfam" id="PF04932">
    <property type="entry name" value="Wzy_C"/>
    <property type="match status" value="1"/>
</dbReference>
<proteinExistence type="predicted"/>
<keyword evidence="7" id="KW-0436">Ligase</keyword>
<evidence type="ECO:0000313" key="8">
    <source>
        <dbReference type="Proteomes" id="UP000044098"/>
    </source>
</evidence>
<sequence>MVAVVLSQLANDAVHGPSLERGARFAIAFPILLGAFLAIDRKMLRQSVWGFILAGWASASIVIWLVLPKFQRPNTPEYNAVGYGNLMLLAVVFIVYSIRWQLTRYPRAERALKVLTGVIVFGAFILTETRTGWMALPIFFAIGLLLLGKFRHPIKLAMVAVLGVAALVALGSTSQALRERVDQGFEEVRECTTTNRIAETSVCIRLQLWRASVDMVEKHPWFGLGATNRFPDELQARVAEGIVAPFVAADFGEPHNDMLYMLTSFGLLGGVALLAVYAVPAVAFAKRFHNRYPTEIRVAAAMGLALTLGFTIFGLTELMYRGMRTISLYVALLAWLTALCTPGTKGEFSEDGDSGR</sequence>
<name>A0AAD2J388_ACHAE</name>
<evidence type="ECO:0000256" key="1">
    <source>
        <dbReference type="ARBA" id="ARBA00004141"/>
    </source>
</evidence>
<evidence type="ECO:0000259" key="6">
    <source>
        <dbReference type="Pfam" id="PF04932"/>
    </source>
</evidence>
<dbReference type="GO" id="GO:0016874">
    <property type="term" value="F:ligase activity"/>
    <property type="evidence" value="ECO:0007669"/>
    <property type="project" value="UniProtKB-KW"/>
</dbReference>
<comment type="caution">
    <text evidence="7">The sequence shown here is derived from an EMBL/GenBank/DDBJ whole genome shotgun (WGS) entry which is preliminary data.</text>
</comment>
<feature type="transmembrane region" description="Helical" evidence="5">
    <location>
        <begin position="296"/>
        <end position="316"/>
    </location>
</feature>
<organism evidence="7 8">
    <name type="scientific">Achromobacter aegrifaciens</name>
    <dbReference type="NCBI Taxonomy" id="1287736"/>
    <lineage>
        <taxon>Bacteria</taxon>
        <taxon>Pseudomonadati</taxon>
        <taxon>Pseudomonadota</taxon>
        <taxon>Betaproteobacteria</taxon>
        <taxon>Burkholderiales</taxon>
        <taxon>Alcaligenaceae</taxon>
        <taxon>Achromobacter</taxon>
    </lineage>
</organism>
<dbReference type="AlphaFoldDB" id="A0AAD2J388"/>
<feature type="transmembrane region" description="Helical" evidence="5">
    <location>
        <begin position="22"/>
        <end position="39"/>
    </location>
</feature>
<dbReference type="GO" id="GO:0016020">
    <property type="term" value="C:membrane"/>
    <property type="evidence" value="ECO:0007669"/>
    <property type="project" value="UniProtKB-SubCell"/>
</dbReference>
<feature type="transmembrane region" description="Helical" evidence="5">
    <location>
        <begin position="157"/>
        <end position="177"/>
    </location>
</feature>
<keyword evidence="2 5" id="KW-0812">Transmembrane</keyword>
<evidence type="ECO:0000256" key="3">
    <source>
        <dbReference type="ARBA" id="ARBA00022989"/>
    </source>
</evidence>
<keyword evidence="4 5" id="KW-0472">Membrane</keyword>
<dbReference type="PANTHER" id="PTHR37422:SF13">
    <property type="entry name" value="LIPOPOLYSACCHARIDE BIOSYNTHESIS PROTEIN PA4999-RELATED"/>
    <property type="match status" value="1"/>
</dbReference>
<dbReference type="InterPro" id="IPR051533">
    <property type="entry name" value="WaaL-like"/>
</dbReference>
<feature type="transmembrane region" description="Helical" evidence="5">
    <location>
        <begin position="110"/>
        <end position="127"/>
    </location>
</feature>
<feature type="transmembrane region" description="Helical" evidence="5">
    <location>
        <begin position="80"/>
        <end position="98"/>
    </location>
</feature>
<keyword evidence="3 5" id="KW-1133">Transmembrane helix</keyword>
<dbReference type="InterPro" id="IPR007016">
    <property type="entry name" value="O-antigen_ligase-rel_domated"/>
</dbReference>
<comment type="subcellular location">
    <subcellularLocation>
        <location evidence="1">Membrane</location>
        <topology evidence="1">Multi-pass membrane protein</topology>
    </subcellularLocation>
</comment>